<keyword evidence="1" id="KW-0812">Transmembrane</keyword>
<dbReference type="EMBL" id="QVLU01000025">
    <property type="protein sequence ID" value="RGE67194.1"/>
    <property type="molecule type" value="Genomic_DNA"/>
</dbReference>
<keyword evidence="1" id="KW-1133">Transmembrane helix</keyword>
<dbReference type="Proteomes" id="UP000261166">
    <property type="component" value="Unassembled WGS sequence"/>
</dbReference>
<dbReference type="AlphaFoldDB" id="A0A3E3IJE9"/>
<dbReference type="OrthoDB" id="2082701at2"/>
<protein>
    <submittedName>
        <fullName evidence="3">DUF3784 domain-containing protein</fullName>
    </submittedName>
</protein>
<evidence type="ECO:0000313" key="5">
    <source>
        <dbReference type="Proteomes" id="UP000261166"/>
    </source>
</evidence>
<name>A0A3E3IJE9_9FIRM</name>
<dbReference type="Pfam" id="PF12650">
    <property type="entry name" value="DUF3784"/>
    <property type="match status" value="1"/>
</dbReference>
<proteinExistence type="predicted"/>
<accession>A0A3E3IJE9</accession>
<comment type="caution">
    <text evidence="3">The sequence shown here is derived from an EMBL/GenBank/DDBJ whole genome shotgun (WGS) entry which is preliminary data.</text>
</comment>
<organism evidence="3 5">
    <name type="scientific">Eisenbergiella massiliensis</name>
    <dbReference type="NCBI Taxonomy" id="1720294"/>
    <lineage>
        <taxon>Bacteria</taxon>
        <taxon>Bacillati</taxon>
        <taxon>Bacillota</taxon>
        <taxon>Clostridia</taxon>
        <taxon>Lachnospirales</taxon>
        <taxon>Lachnospiraceae</taxon>
        <taxon>Eisenbergiella</taxon>
    </lineage>
</organism>
<evidence type="ECO:0000313" key="3">
    <source>
        <dbReference type="EMBL" id="RGE67194.1"/>
    </source>
</evidence>
<evidence type="ECO:0000256" key="1">
    <source>
        <dbReference type="SAM" id="Phobius"/>
    </source>
</evidence>
<gene>
    <name evidence="3" type="ORF">DWY69_22745</name>
    <name evidence="2" type="ORF">DXC51_00210</name>
</gene>
<dbReference type="Proteomes" id="UP000260812">
    <property type="component" value="Unassembled WGS sequence"/>
</dbReference>
<dbReference type="InterPro" id="IPR017259">
    <property type="entry name" value="UCP037672"/>
</dbReference>
<feature type="transmembrane region" description="Helical" evidence="1">
    <location>
        <begin position="59"/>
        <end position="77"/>
    </location>
</feature>
<evidence type="ECO:0000313" key="4">
    <source>
        <dbReference type="Proteomes" id="UP000260812"/>
    </source>
</evidence>
<keyword evidence="4" id="KW-1185">Reference proteome</keyword>
<dbReference type="EMBL" id="QVLV01000001">
    <property type="protein sequence ID" value="RGE65219.1"/>
    <property type="molecule type" value="Genomic_DNA"/>
</dbReference>
<sequence length="110" mass="12896">MNLGFYFCLLLGIIFLILGIIFAFLKEKGAMLISGFNTLPEREREKYDKARMSRDQRNLFFLWCVVFLIGGALSYFVNTYCAIPAFAVWLVLFFREVHIDTEKAFGKYRK</sequence>
<reference evidence="3 5" key="1">
    <citation type="submission" date="2018-08" db="EMBL/GenBank/DDBJ databases">
        <title>A genome reference for cultivated species of the human gut microbiota.</title>
        <authorList>
            <person name="Zou Y."/>
            <person name="Xue W."/>
            <person name="Luo G."/>
        </authorList>
    </citation>
    <scope>NUCLEOTIDE SEQUENCE [LARGE SCALE GENOMIC DNA]</scope>
    <source>
        <strain evidence="3 5">AF26-4BH</strain>
        <strain evidence="2">TF05-5AC</strain>
    </source>
</reference>
<keyword evidence="1" id="KW-0472">Membrane</keyword>
<feature type="transmembrane region" description="Helical" evidence="1">
    <location>
        <begin position="6"/>
        <end position="25"/>
    </location>
</feature>
<evidence type="ECO:0000313" key="2">
    <source>
        <dbReference type="EMBL" id="RGE65219.1"/>
    </source>
</evidence>